<dbReference type="GO" id="GO:0005737">
    <property type="term" value="C:cytoplasm"/>
    <property type="evidence" value="ECO:0007669"/>
    <property type="project" value="TreeGrafter"/>
</dbReference>
<feature type="domain" description="THIF-type NAD/FAD binding fold" evidence="3">
    <location>
        <begin position="8"/>
        <end position="234"/>
    </location>
</feature>
<dbReference type="PANTHER" id="PTHR10953">
    <property type="entry name" value="UBIQUITIN-ACTIVATING ENZYME E1"/>
    <property type="match status" value="1"/>
</dbReference>
<dbReference type="Pfam" id="PF00899">
    <property type="entry name" value="ThiF"/>
    <property type="match status" value="1"/>
</dbReference>
<feature type="transmembrane region" description="Helical" evidence="2">
    <location>
        <begin position="30"/>
        <end position="56"/>
    </location>
</feature>
<evidence type="ECO:0000313" key="4">
    <source>
        <dbReference type="EMBL" id="UTO55763.1"/>
    </source>
</evidence>
<dbReference type="SUPFAM" id="SSF69572">
    <property type="entry name" value="Activating enzymes of the ubiquitin-like proteins"/>
    <property type="match status" value="1"/>
</dbReference>
<dbReference type="InterPro" id="IPR035985">
    <property type="entry name" value="Ubiquitin-activating_enz"/>
</dbReference>
<dbReference type="InterPro" id="IPR045886">
    <property type="entry name" value="ThiF/MoeB/HesA"/>
</dbReference>
<keyword evidence="7" id="KW-1185">Reference proteome</keyword>
<dbReference type="CDD" id="cd00757">
    <property type="entry name" value="ThiF_MoeB_HesA_family"/>
    <property type="match status" value="1"/>
</dbReference>
<reference evidence="4" key="1">
    <citation type="journal article" date="2022" name="Microorganisms">
        <title>Assembly and Comparison of Ca. Neoehrlichia mikurensis Genomes.</title>
        <authorList>
            <person name="Azagi T."/>
            <person name="Dirks R.P."/>
            <person name="Yebra-Pimentel E.S."/>
            <person name="Schaap P.J."/>
            <person name="Koehorst J.J."/>
            <person name="Esser H.J."/>
            <person name="Sprong H."/>
        </authorList>
    </citation>
    <scope>NUCLEOTIDE SEQUENCE</scope>
    <source>
        <strain evidence="5">18-2804</strain>
        <strain evidence="4">18-2837</strain>
    </source>
</reference>
<evidence type="ECO:0000256" key="1">
    <source>
        <dbReference type="ARBA" id="ARBA00009919"/>
    </source>
</evidence>
<dbReference type="Proteomes" id="UP001059985">
    <property type="component" value="Chromosome"/>
</dbReference>
<evidence type="ECO:0000259" key="3">
    <source>
        <dbReference type="Pfam" id="PF00899"/>
    </source>
</evidence>
<keyword evidence="2" id="KW-1133">Transmembrane helix</keyword>
<dbReference type="GO" id="GO:0004792">
    <property type="term" value="F:thiosulfate-cyanide sulfurtransferase activity"/>
    <property type="evidence" value="ECO:0007669"/>
    <property type="project" value="TreeGrafter"/>
</dbReference>
<name>A0A9Q9BW25_9RICK</name>
<dbReference type="InterPro" id="IPR000594">
    <property type="entry name" value="ThiF_NAD_FAD-bd"/>
</dbReference>
<dbReference type="PANTHER" id="PTHR10953:SF102">
    <property type="entry name" value="ADENYLYLTRANSFERASE AND SULFURTRANSFERASE MOCS3"/>
    <property type="match status" value="1"/>
</dbReference>
<evidence type="ECO:0000313" key="6">
    <source>
        <dbReference type="Proteomes" id="UP001059822"/>
    </source>
</evidence>
<gene>
    <name evidence="5" type="ORF">LUA81_01635</name>
    <name evidence="4" type="ORF">LUA82_01645</name>
</gene>
<dbReference type="AlphaFoldDB" id="A0A9Q9BW25"/>
<dbReference type="EMBL" id="CP089285">
    <property type="protein sequence ID" value="UTO56680.1"/>
    <property type="molecule type" value="Genomic_DNA"/>
</dbReference>
<proteinExistence type="inferred from homology"/>
<keyword evidence="2" id="KW-0472">Membrane</keyword>
<dbReference type="Proteomes" id="UP001059822">
    <property type="component" value="Chromosome"/>
</dbReference>
<dbReference type="FunFam" id="3.40.50.720:FF:000080">
    <property type="entry name" value="Thiazole biosynthesis adenylyltransferase ThiF"/>
    <property type="match status" value="1"/>
</dbReference>
<accession>A0A9Q9BW25</accession>
<sequence length="263" mass="28893">MLLEAKRYIRQMIIPQIGIEGQKSLKNSQVLVIGCGGIGSIVIPLIAASGIGKIILCDNDNIQLPNFNRQIIYRENNIGSSKVLKSKEFVELFNSDIEVEALNVFVGPKNFESIFSSVDLVIDCTDRLAIKLFLNDACVLIGKALIHSAAIGFTGQVLTIPPYGKPCLRCFFEDRHMSVNLNCANAGILSATVGVVGSIISMEVVKHLINISTNLVGKLLRIDLENNRFVTYDFIANKSCIACGDNVKVDPYDANNYESKLYF</sequence>
<dbReference type="GO" id="GO:0008641">
    <property type="term" value="F:ubiquitin-like modifier activating enzyme activity"/>
    <property type="evidence" value="ECO:0007669"/>
    <property type="project" value="InterPro"/>
</dbReference>
<evidence type="ECO:0000256" key="2">
    <source>
        <dbReference type="SAM" id="Phobius"/>
    </source>
</evidence>
<dbReference type="GO" id="GO:0016779">
    <property type="term" value="F:nucleotidyltransferase activity"/>
    <property type="evidence" value="ECO:0007669"/>
    <property type="project" value="TreeGrafter"/>
</dbReference>
<dbReference type="EMBL" id="CP089286">
    <property type="protein sequence ID" value="UTO55763.1"/>
    <property type="molecule type" value="Genomic_DNA"/>
</dbReference>
<evidence type="ECO:0000313" key="5">
    <source>
        <dbReference type="EMBL" id="UTO56680.1"/>
    </source>
</evidence>
<organism evidence="4 6">
    <name type="scientific">Neoehrlichia mikurensis</name>
    <dbReference type="NCBI Taxonomy" id="89586"/>
    <lineage>
        <taxon>Bacteria</taxon>
        <taxon>Pseudomonadati</taxon>
        <taxon>Pseudomonadota</taxon>
        <taxon>Alphaproteobacteria</taxon>
        <taxon>Rickettsiales</taxon>
        <taxon>Anaplasmataceae</taxon>
        <taxon>Candidatus Neoehrlichia</taxon>
    </lineage>
</organism>
<evidence type="ECO:0000313" key="7">
    <source>
        <dbReference type="Proteomes" id="UP001059985"/>
    </source>
</evidence>
<protein>
    <submittedName>
        <fullName evidence="4">HesA/MoeB/ThiF family protein</fullName>
    </submittedName>
</protein>
<dbReference type="RefSeq" id="WP_246575202.1">
    <property type="nucleotide sequence ID" value="NZ_CP054597.1"/>
</dbReference>
<keyword evidence="2" id="KW-0812">Transmembrane</keyword>
<comment type="similarity">
    <text evidence="1">Belongs to the HesA/MoeB/ThiF family.</text>
</comment>
<dbReference type="Gene3D" id="3.40.50.720">
    <property type="entry name" value="NAD(P)-binding Rossmann-like Domain"/>
    <property type="match status" value="1"/>
</dbReference>